<organism evidence="12 13">
    <name type="scientific">Niabella ginsenosidivorans</name>
    <dbReference type="NCBI Taxonomy" id="1176587"/>
    <lineage>
        <taxon>Bacteria</taxon>
        <taxon>Pseudomonadati</taxon>
        <taxon>Bacteroidota</taxon>
        <taxon>Chitinophagia</taxon>
        <taxon>Chitinophagales</taxon>
        <taxon>Chitinophagaceae</taxon>
        <taxon>Niabella</taxon>
    </lineage>
</organism>
<evidence type="ECO:0000256" key="2">
    <source>
        <dbReference type="ARBA" id="ARBA00003788"/>
    </source>
</evidence>
<evidence type="ECO:0000313" key="13">
    <source>
        <dbReference type="Proteomes" id="UP000077667"/>
    </source>
</evidence>
<dbReference type="GO" id="GO:0030170">
    <property type="term" value="F:pyridoxal phosphate binding"/>
    <property type="evidence" value="ECO:0007669"/>
    <property type="project" value="TreeGrafter"/>
</dbReference>
<dbReference type="SUPFAM" id="SSF53383">
    <property type="entry name" value="PLP-dependent transferases"/>
    <property type="match status" value="2"/>
</dbReference>
<comment type="catalytic activity">
    <reaction evidence="7 8">
        <text>N(6)-[(R)-lipoyl]-L-lysyl-[glycine-cleavage complex H protein] + glycine + H(+) = N(6)-[(R)-S(8)-aminomethyldihydrolipoyl]-L-lysyl-[glycine-cleavage complex H protein] + CO2</text>
        <dbReference type="Rhea" id="RHEA:24304"/>
        <dbReference type="Rhea" id="RHEA-COMP:10494"/>
        <dbReference type="Rhea" id="RHEA-COMP:10495"/>
        <dbReference type="ChEBI" id="CHEBI:15378"/>
        <dbReference type="ChEBI" id="CHEBI:16526"/>
        <dbReference type="ChEBI" id="CHEBI:57305"/>
        <dbReference type="ChEBI" id="CHEBI:83099"/>
        <dbReference type="ChEBI" id="CHEBI:83143"/>
        <dbReference type="EC" id="1.4.4.2"/>
    </reaction>
</comment>
<keyword evidence="13" id="KW-1185">Reference proteome</keyword>
<comment type="subunit">
    <text evidence="4 8">The glycine cleavage system is composed of four proteins: P, T, L and H.</text>
</comment>
<dbReference type="Gene3D" id="3.90.1150.10">
    <property type="entry name" value="Aspartate Aminotransferase, domain 1"/>
    <property type="match status" value="1"/>
</dbReference>
<dbReference type="HAMAP" id="MF_00711">
    <property type="entry name" value="GcvP"/>
    <property type="match status" value="1"/>
</dbReference>
<dbReference type="FunFam" id="3.90.1150.10:FF:000007">
    <property type="entry name" value="Glycine dehydrogenase (decarboxylating), mitochondrial"/>
    <property type="match status" value="1"/>
</dbReference>
<dbReference type="KEGG" id="nia:A8C56_05245"/>
<evidence type="ECO:0000256" key="4">
    <source>
        <dbReference type="ARBA" id="ARBA00011690"/>
    </source>
</evidence>
<feature type="modified residue" description="N6-(pyridoxal phosphate)lysine" evidence="8 9">
    <location>
        <position position="705"/>
    </location>
</feature>
<evidence type="ECO:0000259" key="11">
    <source>
        <dbReference type="Pfam" id="PF21478"/>
    </source>
</evidence>
<evidence type="ECO:0000259" key="10">
    <source>
        <dbReference type="Pfam" id="PF02347"/>
    </source>
</evidence>
<dbReference type="NCBIfam" id="TIGR00461">
    <property type="entry name" value="gcvP"/>
    <property type="match status" value="1"/>
</dbReference>
<dbReference type="InterPro" id="IPR015422">
    <property type="entry name" value="PyrdxlP-dep_Trfase_small"/>
</dbReference>
<comment type="cofactor">
    <cofactor evidence="1 8 9">
        <name>pyridoxal 5'-phosphate</name>
        <dbReference type="ChEBI" id="CHEBI:597326"/>
    </cofactor>
</comment>
<keyword evidence="5 8" id="KW-0663">Pyridoxal phosphate</keyword>
<dbReference type="AlphaFoldDB" id="A0A1A9I1N6"/>
<evidence type="ECO:0000256" key="5">
    <source>
        <dbReference type="ARBA" id="ARBA00022898"/>
    </source>
</evidence>
<evidence type="ECO:0000256" key="3">
    <source>
        <dbReference type="ARBA" id="ARBA00010756"/>
    </source>
</evidence>
<gene>
    <name evidence="8" type="primary">gcvP</name>
    <name evidence="12" type="ORF">A8C56_05245</name>
</gene>
<dbReference type="Pfam" id="PF21478">
    <property type="entry name" value="GcvP2_C"/>
    <property type="match status" value="1"/>
</dbReference>
<dbReference type="PANTHER" id="PTHR11773">
    <property type="entry name" value="GLYCINE DEHYDROGENASE, DECARBOXYLATING"/>
    <property type="match status" value="1"/>
</dbReference>
<dbReference type="PANTHER" id="PTHR11773:SF1">
    <property type="entry name" value="GLYCINE DEHYDROGENASE (DECARBOXYLATING), MITOCHONDRIAL"/>
    <property type="match status" value="1"/>
</dbReference>
<evidence type="ECO:0000256" key="6">
    <source>
        <dbReference type="ARBA" id="ARBA00023002"/>
    </source>
</evidence>
<keyword evidence="6 8" id="KW-0560">Oxidoreductase</keyword>
<dbReference type="GO" id="GO:0019464">
    <property type="term" value="P:glycine decarboxylation via glycine cleavage system"/>
    <property type="evidence" value="ECO:0007669"/>
    <property type="project" value="UniProtKB-UniRule"/>
</dbReference>
<dbReference type="EC" id="1.4.4.2" evidence="8"/>
<feature type="domain" description="Glycine dehydrogenase C-terminal" evidence="11">
    <location>
        <begin position="791"/>
        <end position="912"/>
    </location>
</feature>
<comment type="function">
    <text evidence="2 8">The glycine cleavage system catalyzes the degradation of glycine. The P protein binds the alpha-amino group of glycine through its pyridoxal phosphate cofactor; CO(2) is released and the remaining methylamine moiety is then transferred to the lipoamide cofactor of the H protein.</text>
</comment>
<dbReference type="Pfam" id="PF02347">
    <property type="entry name" value="GDC-P"/>
    <property type="match status" value="2"/>
</dbReference>
<dbReference type="EMBL" id="CP015772">
    <property type="protein sequence ID" value="ANH80474.1"/>
    <property type="molecule type" value="Genomic_DNA"/>
</dbReference>
<dbReference type="CDD" id="cd00613">
    <property type="entry name" value="GDC-P"/>
    <property type="match status" value="2"/>
</dbReference>
<proteinExistence type="inferred from homology"/>
<dbReference type="FunFam" id="3.40.640.10:FF:000007">
    <property type="entry name" value="glycine dehydrogenase (Decarboxylating), mitochondrial"/>
    <property type="match status" value="1"/>
</dbReference>
<name>A0A1A9I1N6_9BACT</name>
<feature type="domain" description="Glycine cleavage system P-protein N-terminal" evidence="10">
    <location>
        <begin position="459"/>
        <end position="735"/>
    </location>
</feature>
<evidence type="ECO:0000313" key="12">
    <source>
        <dbReference type="EMBL" id="ANH80474.1"/>
    </source>
</evidence>
<feature type="domain" description="Glycine cleavage system P-protein N-terminal" evidence="10">
    <location>
        <begin position="13"/>
        <end position="440"/>
    </location>
</feature>
<dbReference type="STRING" id="1176587.A8C56_05245"/>
<sequence>MNILESQSEEFLKRHIGPDEAETEKMLEKVGFSSLDALMEQTVPSGIRMKDPLSIPNPMSENEYLRHIKNISLKNKIFHNYIGQGYYGTITPSVILRNIFENPGWYTQYTPYQAEISQGRLESLLNFQTVVSDLTGLPLANASLLDEATAAAEAMIMFFHSKNRSESVQKPRFFIDTEIFPQTKDVLYTRAQPFGIEIIEGNYKNAAITEDYFGALVQYPNNKGSIEDYRSFIETVHNTGGYVAMATDLLALTLLTPPGELGADVAVGSAQRFGVPLGYGGPHAAFMTATDEFKRTIPGRIIGISEDASGNRALRMALQTREQHIKREKATSNICTAQALLANMAAMYAVYHGPGGLKQIAERVAIFTQIVGEAIEARGFRLVSNHYFDTLVVKTDNTSSIIEKAEQQKINLRQIDHQHIGISLDETVIIEDLYDLINCFENDSSPVSFELSAEEELRHIPEALSRRSAFLTHPVFNTYHSESKMMRYIKYLENKDLSLNTSMISLGSCTMKLNAATEMIPLSWSHWANIHPFAPLNQAGGYKQIIEELSHYLCEITAFDACSLQPNSGAQGEYAGLLTIKAYHEAQGNPHRNIMLIPISAHGTNPASAVMAGMKVVVVKALENGYIDIEDLKAKATQYKDTLAGIMITYPSTYGIYEETVREINQIIHDNGGQVYMDGANMNAQVGLTAPGLIGADVCHLNLHKTFAIPHGGGGPGMGPICVKEHLAVHLPGHVTLHRAKTISINGNGLDQPNAKKHEGAVSAAPYGSASILLISYAYIRMLGAAGLKTATEYAILNANYMRARLAEDFDILYTNSNHLCAHEFIVDLRPFKKSAQVEAEDIAKRLMDYGFHAPTMSFPVPGTIMIEPTESEDKAELDRFCDALQNIRKEIRKVETAEWDVKDNPLKNAPHTQQAVITDNWEHGYSRETAAFPLPYVAQNKFWPSVARVNNTLGDRNLICTCEPTEAYMEA</sequence>
<dbReference type="InterPro" id="IPR015421">
    <property type="entry name" value="PyrdxlP-dep_Trfase_major"/>
</dbReference>
<dbReference type="OrthoDB" id="9801272at2"/>
<dbReference type="InterPro" id="IPR003437">
    <property type="entry name" value="GcvP"/>
</dbReference>
<evidence type="ECO:0000256" key="8">
    <source>
        <dbReference type="HAMAP-Rule" id="MF_00711"/>
    </source>
</evidence>
<reference evidence="12 13" key="1">
    <citation type="submission" date="2016-05" db="EMBL/GenBank/DDBJ databases">
        <title>Niabella ginsenosidivorans BS26 whole genome sequencing.</title>
        <authorList>
            <person name="Im W.T."/>
            <person name="Siddiqi M.Z."/>
        </authorList>
    </citation>
    <scope>NUCLEOTIDE SEQUENCE [LARGE SCALE GENOMIC DNA]</scope>
    <source>
        <strain evidence="12 13">BS26</strain>
    </source>
</reference>
<protein>
    <recommendedName>
        <fullName evidence="8">Glycine dehydrogenase (decarboxylating)</fullName>
        <ecNumber evidence="8">1.4.4.2</ecNumber>
    </recommendedName>
    <alternativeName>
        <fullName evidence="8">Glycine cleavage system P-protein</fullName>
    </alternativeName>
    <alternativeName>
        <fullName evidence="8">Glycine decarboxylase</fullName>
    </alternativeName>
    <alternativeName>
        <fullName evidence="8">Glycine dehydrogenase (aminomethyl-transferring)</fullName>
    </alternativeName>
</protein>
<dbReference type="Gene3D" id="3.40.640.10">
    <property type="entry name" value="Type I PLP-dependent aspartate aminotransferase-like (Major domain)"/>
    <property type="match status" value="2"/>
</dbReference>
<dbReference type="RefSeq" id="WP_067752997.1">
    <property type="nucleotide sequence ID" value="NZ_CP015772.1"/>
</dbReference>
<dbReference type="GO" id="GO:0004375">
    <property type="term" value="F:glycine dehydrogenase (decarboxylating) activity"/>
    <property type="evidence" value="ECO:0007669"/>
    <property type="project" value="UniProtKB-EC"/>
</dbReference>
<dbReference type="FunFam" id="3.40.640.10:FF:000005">
    <property type="entry name" value="Glycine dehydrogenase (decarboxylating), mitochondrial"/>
    <property type="match status" value="1"/>
</dbReference>
<evidence type="ECO:0000256" key="7">
    <source>
        <dbReference type="ARBA" id="ARBA00049026"/>
    </source>
</evidence>
<dbReference type="InterPro" id="IPR020581">
    <property type="entry name" value="GDC_P"/>
</dbReference>
<dbReference type="InterPro" id="IPR015424">
    <property type="entry name" value="PyrdxlP-dep_Trfase"/>
</dbReference>
<dbReference type="GO" id="GO:0016594">
    <property type="term" value="F:glycine binding"/>
    <property type="evidence" value="ECO:0007669"/>
    <property type="project" value="TreeGrafter"/>
</dbReference>
<dbReference type="InterPro" id="IPR049316">
    <property type="entry name" value="GDC-P_C"/>
</dbReference>
<dbReference type="InterPro" id="IPR049315">
    <property type="entry name" value="GDC-P_N"/>
</dbReference>
<evidence type="ECO:0000256" key="9">
    <source>
        <dbReference type="PIRSR" id="PIRSR603437-50"/>
    </source>
</evidence>
<evidence type="ECO:0000256" key="1">
    <source>
        <dbReference type="ARBA" id="ARBA00001933"/>
    </source>
</evidence>
<dbReference type="Proteomes" id="UP000077667">
    <property type="component" value="Chromosome"/>
</dbReference>
<dbReference type="GO" id="GO:0005829">
    <property type="term" value="C:cytosol"/>
    <property type="evidence" value="ECO:0007669"/>
    <property type="project" value="TreeGrafter"/>
</dbReference>
<accession>A0A1A9I1N6</accession>
<comment type="similarity">
    <text evidence="3 8">Belongs to the GcvP family.</text>
</comment>
<dbReference type="GO" id="GO:0005960">
    <property type="term" value="C:glycine cleavage complex"/>
    <property type="evidence" value="ECO:0007669"/>
    <property type="project" value="TreeGrafter"/>
</dbReference>
<dbReference type="NCBIfam" id="NF003346">
    <property type="entry name" value="PRK04366.1"/>
    <property type="match status" value="1"/>
</dbReference>